<dbReference type="Proteomes" id="UP000201129">
    <property type="component" value="Segment"/>
</dbReference>
<proteinExistence type="predicted"/>
<evidence type="ECO:0000313" key="1">
    <source>
        <dbReference type="EMBL" id="ADI55452.1"/>
    </source>
</evidence>
<dbReference type="RefSeq" id="YP_003734273.1">
    <property type="nucleotide sequence ID" value="NC_014260.1"/>
</dbReference>
<reference evidence="1 2" key="2">
    <citation type="journal article" date="2011" name="Virol. J.">
        <title>Sequence characteristics of T4-like bacteriophage IME08 benome termini revealed by high throughput sequencing.</title>
        <authorList>
            <person name="Jiang X."/>
            <person name="Jiang H."/>
            <person name="Li C."/>
            <person name="Wang S."/>
            <person name="Mi Z."/>
            <person name="An X."/>
            <person name="Chen J."/>
            <person name="Tong Y."/>
        </authorList>
    </citation>
    <scope>NUCLEOTIDE SEQUENCE [LARGE SCALE GENOMIC DNA]</scope>
</reference>
<name>D7RMD6_9CAUD</name>
<protein>
    <submittedName>
        <fullName evidence="1">Uncharacterized protein</fullName>
    </submittedName>
</protein>
<keyword evidence="2" id="KW-1185">Reference proteome</keyword>
<dbReference type="KEGG" id="vg:9384592"/>
<accession>D7RMD6</accession>
<dbReference type="GeneID" id="9384592"/>
<organism evidence="1 2">
    <name type="scientific">Escherichia phage IME08</name>
    <dbReference type="NCBI Taxonomy" id="698728"/>
    <lineage>
        <taxon>Viruses</taxon>
        <taxon>Duplodnaviria</taxon>
        <taxon>Heunggongvirae</taxon>
        <taxon>Uroviricota</taxon>
        <taxon>Caudoviricetes</taxon>
        <taxon>Pantevenvirales</taxon>
        <taxon>Straboviridae</taxon>
        <taxon>Tevenvirinae</taxon>
        <taxon>Dhakavirus</taxon>
        <taxon>Dhakavirus ime08</taxon>
    </lineage>
</organism>
<sequence length="97" mass="10775">MMNKIEIEIPEHNDEKSAEKAIYALLNKVNTIEHECEAIADKYGIQFGTGDYGSGRTYYPVGYECSQWFKDEIENNGGEVENGVVTVGAWVSSSAMC</sequence>
<dbReference type="EMBL" id="HM071924">
    <property type="protein sequence ID" value="ADI55452.1"/>
    <property type="molecule type" value="Genomic_DNA"/>
</dbReference>
<dbReference type="OrthoDB" id="28434at10239"/>
<reference evidence="1 2" key="1">
    <citation type="journal article" date="2011" name="Arch. Virol.">
        <title>The complete genome sequence of a novel T4-like bacteriophage, IME08.</title>
        <authorList>
            <person name="Jiang H."/>
            <person name="Jiang X."/>
            <person name="Wang S."/>
            <person name="Li C."/>
            <person name="Chen B."/>
            <person name="An X."/>
            <person name="Mi Z."/>
            <person name="Chen J."/>
            <person name="Tong Y."/>
        </authorList>
    </citation>
    <scope>NUCLEOTIDE SEQUENCE [LARGE SCALE GENOMIC DNA]</scope>
</reference>
<evidence type="ECO:0000313" key="2">
    <source>
        <dbReference type="Proteomes" id="UP000201129"/>
    </source>
</evidence>